<keyword evidence="4 6" id="KW-1133">Transmembrane helix</keyword>
<evidence type="ECO:0000256" key="2">
    <source>
        <dbReference type="ARBA" id="ARBA00006840"/>
    </source>
</evidence>
<dbReference type="InterPro" id="IPR008952">
    <property type="entry name" value="Tetraspanin_EC2_sf"/>
</dbReference>
<dbReference type="GO" id="GO:0016020">
    <property type="term" value="C:membrane"/>
    <property type="evidence" value="ECO:0007669"/>
    <property type="project" value="UniProtKB-SubCell"/>
</dbReference>
<comment type="caution">
    <text evidence="7">The sequence shown here is derived from an EMBL/GenBank/DDBJ whole genome shotgun (WGS) entry which is preliminary data.</text>
</comment>
<dbReference type="PANTHER" id="PTHR19282:SF534">
    <property type="entry name" value="TETRASPANIN FAMILY-RELATED"/>
    <property type="match status" value="1"/>
</dbReference>
<name>A0ABD3XLC4_SINWO</name>
<keyword evidence="3 6" id="KW-0812">Transmembrane</keyword>
<feature type="transmembrane region" description="Helical" evidence="6">
    <location>
        <begin position="70"/>
        <end position="91"/>
    </location>
</feature>
<organism evidence="7 8">
    <name type="scientific">Sinanodonta woodiana</name>
    <name type="common">Chinese pond mussel</name>
    <name type="synonym">Anodonta woodiana</name>
    <dbReference type="NCBI Taxonomy" id="1069815"/>
    <lineage>
        <taxon>Eukaryota</taxon>
        <taxon>Metazoa</taxon>
        <taxon>Spiralia</taxon>
        <taxon>Lophotrochozoa</taxon>
        <taxon>Mollusca</taxon>
        <taxon>Bivalvia</taxon>
        <taxon>Autobranchia</taxon>
        <taxon>Heteroconchia</taxon>
        <taxon>Palaeoheterodonta</taxon>
        <taxon>Unionida</taxon>
        <taxon>Unionoidea</taxon>
        <taxon>Unionidae</taxon>
        <taxon>Unioninae</taxon>
        <taxon>Sinanodonta</taxon>
    </lineage>
</organism>
<evidence type="ECO:0000256" key="3">
    <source>
        <dbReference type="ARBA" id="ARBA00022692"/>
    </source>
</evidence>
<dbReference type="PRINTS" id="PR00259">
    <property type="entry name" value="TMFOUR"/>
</dbReference>
<feature type="transmembrane region" description="Helical" evidence="6">
    <location>
        <begin position="12"/>
        <end position="35"/>
    </location>
</feature>
<dbReference type="InterPro" id="IPR000301">
    <property type="entry name" value="Tetraspanin_animals"/>
</dbReference>
<sequence length="271" mass="29114">MGLTCGGKLSIFFLVSLNGLFLLFGIGLLVIGIIMRVNAMVFVGPEVMKLLNIVGFNGVTLATVASSLSIFSICLGCFIIVEAGLGAFGACCKVRCMLVVYAVIVGILLLAEIAVVILWASMRDKVDGVAKAAMINVLKMYAGPSATDEISVAWNLLFVGMECCGVVGPLVSHVEFENTKWISGSSSIPYSCCKEATMSNYATGTNIQCEEMSANIYRKTGCFDAIYSWFSQYTTPAIVVAVFILAIEIIAVIFAIVLFRGIKEEEEDRIV</sequence>
<protein>
    <recommendedName>
        <fullName evidence="6">Tetraspanin</fullName>
    </recommendedName>
</protein>
<dbReference type="EMBL" id="JBJQND010000002">
    <property type="protein sequence ID" value="KAL3886994.1"/>
    <property type="molecule type" value="Genomic_DNA"/>
</dbReference>
<dbReference type="PIRSF" id="PIRSF002419">
    <property type="entry name" value="Tetraspanin"/>
    <property type="match status" value="1"/>
</dbReference>
<proteinExistence type="inferred from homology"/>
<gene>
    <name evidence="7" type="ORF">ACJMK2_026950</name>
</gene>
<evidence type="ECO:0000256" key="1">
    <source>
        <dbReference type="ARBA" id="ARBA00004141"/>
    </source>
</evidence>
<dbReference type="AlphaFoldDB" id="A0ABD3XLC4"/>
<dbReference type="Proteomes" id="UP001634394">
    <property type="component" value="Unassembled WGS sequence"/>
</dbReference>
<keyword evidence="8" id="KW-1185">Reference proteome</keyword>
<comment type="similarity">
    <text evidence="2 6">Belongs to the tetraspanin (TM4SF) family.</text>
</comment>
<evidence type="ECO:0000256" key="4">
    <source>
        <dbReference type="ARBA" id="ARBA00022989"/>
    </source>
</evidence>
<evidence type="ECO:0000313" key="7">
    <source>
        <dbReference type="EMBL" id="KAL3886994.1"/>
    </source>
</evidence>
<comment type="subcellular location">
    <subcellularLocation>
        <location evidence="1 6">Membrane</location>
        <topology evidence="1 6">Multi-pass membrane protein</topology>
    </subcellularLocation>
</comment>
<evidence type="ECO:0000256" key="5">
    <source>
        <dbReference type="ARBA" id="ARBA00023136"/>
    </source>
</evidence>
<dbReference type="Gene3D" id="1.10.1450.10">
    <property type="entry name" value="Tetraspanin"/>
    <property type="match status" value="1"/>
</dbReference>
<dbReference type="InterPro" id="IPR018499">
    <property type="entry name" value="Tetraspanin/Peripherin"/>
</dbReference>
<reference evidence="7 8" key="1">
    <citation type="submission" date="2024-11" db="EMBL/GenBank/DDBJ databases">
        <title>Chromosome-level genome assembly of the freshwater bivalve Anodonta woodiana.</title>
        <authorList>
            <person name="Chen X."/>
        </authorList>
    </citation>
    <scope>NUCLEOTIDE SEQUENCE [LARGE SCALE GENOMIC DNA]</scope>
    <source>
        <strain evidence="7">MN2024</strain>
        <tissue evidence="7">Gills</tissue>
    </source>
</reference>
<feature type="transmembrane region" description="Helical" evidence="6">
    <location>
        <begin position="237"/>
        <end position="259"/>
    </location>
</feature>
<evidence type="ECO:0000256" key="6">
    <source>
        <dbReference type="RuleBase" id="RU361218"/>
    </source>
</evidence>
<keyword evidence="5 6" id="KW-0472">Membrane</keyword>
<dbReference type="PANTHER" id="PTHR19282">
    <property type="entry name" value="TETRASPANIN"/>
    <property type="match status" value="1"/>
</dbReference>
<dbReference type="SUPFAM" id="SSF48652">
    <property type="entry name" value="Tetraspanin"/>
    <property type="match status" value="1"/>
</dbReference>
<dbReference type="Pfam" id="PF00335">
    <property type="entry name" value="Tetraspanin"/>
    <property type="match status" value="1"/>
</dbReference>
<feature type="transmembrane region" description="Helical" evidence="6">
    <location>
        <begin position="98"/>
        <end position="120"/>
    </location>
</feature>
<evidence type="ECO:0000313" key="8">
    <source>
        <dbReference type="Proteomes" id="UP001634394"/>
    </source>
</evidence>
<accession>A0ABD3XLC4</accession>